<dbReference type="GO" id="GO:0015833">
    <property type="term" value="P:peptide transport"/>
    <property type="evidence" value="ECO:0007669"/>
    <property type="project" value="InterPro"/>
</dbReference>
<dbReference type="Pfam" id="PF00005">
    <property type="entry name" value="ABC_tran"/>
    <property type="match status" value="1"/>
</dbReference>
<proteinExistence type="predicted"/>
<keyword evidence="6" id="KW-1185">Reference proteome</keyword>
<name>A0A3B6VJ23_BRAPL</name>
<reference evidence="5 6" key="1">
    <citation type="journal article" date="2013" name="Genome Announc.">
        <title>Complete Genome Sequence of the Porcine Strain Brachyspira pilosicoli P43/6/78(T.).</title>
        <authorList>
            <person name="Lin C."/>
            <person name="den Bakker H.C."/>
            <person name="Suzuki H."/>
            <person name="Lefebure T."/>
            <person name="Ponnala L."/>
            <person name="Sun Q."/>
            <person name="Stanhope M.J."/>
            <person name="Wiedmann M."/>
            <person name="Duhamel G.E."/>
        </authorList>
    </citation>
    <scope>NUCLEOTIDE SEQUENCE [LARGE SCALE GENOMIC DNA]</scope>
    <source>
        <strain evidence="5 6">P43/6/78</strain>
    </source>
</reference>
<sequence>MDNDIILKLENVKKYFKPHSNIIESLIKKTKEIKAVDDVSLEIKRGEILAIIGESGSGKTTIGKLIMKLIEPTSGNIIFENENINNFDKEQIKKYRQNVQMIFQDPYASMNPRFKIKDVLKEALYIHNIEGDEKHYDEMVIKALEDVKINPPEEFMDRYPHMLSGGQRQRIATARALILNPKLIVADEPVSMIDLSTRAEILYMMKEVQIEKQLSYIYITHDLSTAKYFADRIAVMYLGNIVEIGEANEIIENPKHPYTKALISAVPDASTGRANIIKELPIKGEIPNASNIPTGCRFHTRCIYAKPECQNTEAVLKDINNNHKSACLFYESI</sequence>
<dbReference type="FunFam" id="3.40.50.300:FF:000016">
    <property type="entry name" value="Oligopeptide ABC transporter ATP-binding component"/>
    <property type="match status" value="1"/>
</dbReference>
<feature type="domain" description="ABC transporter" evidence="4">
    <location>
        <begin position="7"/>
        <end position="263"/>
    </location>
</feature>
<dbReference type="PROSITE" id="PS50893">
    <property type="entry name" value="ABC_TRANSPORTER_2"/>
    <property type="match status" value="1"/>
</dbReference>
<dbReference type="Gene3D" id="3.40.50.300">
    <property type="entry name" value="P-loop containing nucleotide triphosphate hydrolases"/>
    <property type="match status" value="1"/>
</dbReference>
<evidence type="ECO:0000313" key="5">
    <source>
        <dbReference type="EMBL" id="AGA65941.1"/>
    </source>
</evidence>
<evidence type="ECO:0000256" key="1">
    <source>
        <dbReference type="ARBA" id="ARBA00022448"/>
    </source>
</evidence>
<dbReference type="CDD" id="cd03257">
    <property type="entry name" value="ABC_NikE_OppD_transporters"/>
    <property type="match status" value="1"/>
</dbReference>
<dbReference type="SMART" id="SM00382">
    <property type="entry name" value="AAA"/>
    <property type="match status" value="1"/>
</dbReference>
<dbReference type="InterPro" id="IPR003439">
    <property type="entry name" value="ABC_transporter-like_ATP-bd"/>
</dbReference>
<keyword evidence="1" id="KW-0813">Transport</keyword>
<dbReference type="AlphaFoldDB" id="A0A3B6VJ23"/>
<dbReference type="GO" id="GO:0005524">
    <property type="term" value="F:ATP binding"/>
    <property type="evidence" value="ECO:0007669"/>
    <property type="project" value="UniProtKB-KW"/>
</dbReference>
<keyword evidence="3 5" id="KW-0067">ATP-binding</keyword>
<dbReference type="Pfam" id="PF08352">
    <property type="entry name" value="oligo_HPY"/>
    <property type="match status" value="1"/>
</dbReference>
<dbReference type="InterPro" id="IPR003593">
    <property type="entry name" value="AAA+_ATPase"/>
</dbReference>
<dbReference type="InterPro" id="IPR050319">
    <property type="entry name" value="ABC_transp_ATP-bind"/>
</dbReference>
<gene>
    <name evidence="5" type="ORF">BPP43_03175</name>
</gene>
<dbReference type="PANTHER" id="PTHR43776:SF8">
    <property type="entry name" value="ABC TRANSPORTER, ATP-BINDING PROTEIN"/>
    <property type="match status" value="1"/>
</dbReference>
<accession>A0A3B6VJ23</accession>
<dbReference type="InterPro" id="IPR027417">
    <property type="entry name" value="P-loop_NTPase"/>
</dbReference>
<dbReference type="SUPFAM" id="SSF52540">
    <property type="entry name" value="P-loop containing nucleoside triphosphate hydrolases"/>
    <property type="match status" value="1"/>
</dbReference>
<protein>
    <submittedName>
        <fullName evidence="5">Oligopeptide dipeptide ABC transporter ATP-binding protein C terminal</fullName>
    </submittedName>
</protein>
<keyword evidence="2" id="KW-0547">Nucleotide-binding</keyword>
<dbReference type="EMBL" id="CP002873">
    <property type="protein sequence ID" value="AGA65941.1"/>
    <property type="molecule type" value="Genomic_DNA"/>
</dbReference>
<evidence type="ECO:0000256" key="2">
    <source>
        <dbReference type="ARBA" id="ARBA00022741"/>
    </source>
</evidence>
<dbReference type="KEGG" id="bpip:BPP43_03175"/>
<dbReference type="InterPro" id="IPR013563">
    <property type="entry name" value="Oligopep_ABC_C"/>
</dbReference>
<dbReference type="GO" id="GO:0055085">
    <property type="term" value="P:transmembrane transport"/>
    <property type="evidence" value="ECO:0007669"/>
    <property type="project" value="UniProtKB-ARBA"/>
</dbReference>
<dbReference type="PANTHER" id="PTHR43776">
    <property type="entry name" value="TRANSPORT ATP-BINDING PROTEIN"/>
    <property type="match status" value="1"/>
</dbReference>
<dbReference type="Proteomes" id="UP000010793">
    <property type="component" value="Chromosome"/>
</dbReference>
<dbReference type="NCBIfam" id="TIGR01727">
    <property type="entry name" value="oligo_HPY"/>
    <property type="match status" value="1"/>
</dbReference>
<evidence type="ECO:0000256" key="3">
    <source>
        <dbReference type="ARBA" id="ARBA00022840"/>
    </source>
</evidence>
<evidence type="ECO:0000259" key="4">
    <source>
        <dbReference type="PROSITE" id="PS50893"/>
    </source>
</evidence>
<dbReference type="GO" id="GO:0016887">
    <property type="term" value="F:ATP hydrolysis activity"/>
    <property type="evidence" value="ECO:0007669"/>
    <property type="project" value="InterPro"/>
</dbReference>
<dbReference type="RefSeq" id="WP_015274120.1">
    <property type="nucleotide sequence ID" value="NC_019908.1"/>
</dbReference>
<organism evidence="5 6">
    <name type="scientific">Brachyspira pilosicoli P43/6/78</name>
    <dbReference type="NCBI Taxonomy" id="1042417"/>
    <lineage>
        <taxon>Bacteria</taxon>
        <taxon>Pseudomonadati</taxon>
        <taxon>Spirochaetota</taxon>
        <taxon>Spirochaetia</taxon>
        <taxon>Brachyspirales</taxon>
        <taxon>Brachyspiraceae</taxon>
        <taxon>Brachyspira</taxon>
    </lineage>
</organism>
<evidence type="ECO:0000313" key="6">
    <source>
        <dbReference type="Proteomes" id="UP000010793"/>
    </source>
</evidence>